<dbReference type="InterPro" id="IPR003594">
    <property type="entry name" value="HATPase_dom"/>
</dbReference>
<dbReference type="Gene3D" id="3.30.565.10">
    <property type="entry name" value="Histidine kinase-like ATPase, C-terminal domain"/>
    <property type="match status" value="1"/>
</dbReference>
<feature type="region of interest" description="Disordered" evidence="1">
    <location>
        <begin position="201"/>
        <end position="251"/>
    </location>
</feature>
<dbReference type="SMART" id="SM00387">
    <property type="entry name" value="HATPase_c"/>
    <property type="match status" value="1"/>
</dbReference>
<proteinExistence type="predicted"/>
<reference evidence="3 4" key="1">
    <citation type="submission" date="2021-05" db="EMBL/GenBank/DDBJ databases">
        <title>Roseococcus sp. XZZS9, whole genome shotgun sequencing project.</title>
        <authorList>
            <person name="Zhao G."/>
            <person name="Shen L."/>
        </authorList>
    </citation>
    <scope>NUCLEOTIDE SEQUENCE [LARGE SCALE GENOMIC DNA]</scope>
    <source>
        <strain evidence="3 4">XZZS9</strain>
    </source>
</reference>
<keyword evidence="4" id="KW-1185">Reference proteome</keyword>
<organism evidence="3 4">
    <name type="scientific">Roseococcus pinisoli</name>
    <dbReference type="NCBI Taxonomy" id="2835040"/>
    <lineage>
        <taxon>Bacteria</taxon>
        <taxon>Pseudomonadati</taxon>
        <taxon>Pseudomonadota</taxon>
        <taxon>Alphaproteobacteria</taxon>
        <taxon>Acetobacterales</taxon>
        <taxon>Roseomonadaceae</taxon>
        <taxon>Roseococcus</taxon>
    </lineage>
</organism>
<dbReference type="InterPro" id="IPR036890">
    <property type="entry name" value="HATPase_C_sf"/>
</dbReference>
<feature type="compositionally biased region" description="Polar residues" evidence="1">
    <location>
        <begin position="242"/>
        <end position="251"/>
    </location>
</feature>
<gene>
    <name evidence="3" type="ORF">KHU32_13630</name>
</gene>
<evidence type="ECO:0000256" key="1">
    <source>
        <dbReference type="SAM" id="MobiDB-lite"/>
    </source>
</evidence>
<sequence length="251" mass="27757">MTPLQACFAHADQPLWSLALNATGGEPPSGDELALRLLRHHTKNALQRILSEVVLIDDARLSRESSRLLRDLERRIMLSAAISDALFGLTGAPQPMEERLRTLCKGTIELLSDPDQIIRLDIEVGGDCPEHLRETVLRGTNEMLGNAIKHGLHQRMLGRLTVRLIVGPRETRLTVEDDGWGFCAGREGGEGLGLTQALAEQHGGSSSLRRVGDTTRAEMSLPNVKLEIREEKARRSRKTGRPSWTKSRAEP</sequence>
<name>A0ABS5QE92_9PROT</name>
<dbReference type="Proteomes" id="UP000766336">
    <property type="component" value="Unassembled WGS sequence"/>
</dbReference>
<protein>
    <recommendedName>
        <fullName evidence="2">Histidine kinase/HSP90-like ATPase domain-containing protein</fullName>
    </recommendedName>
</protein>
<feature type="domain" description="Histidine kinase/HSP90-like ATPase" evidence="2">
    <location>
        <begin position="131"/>
        <end position="225"/>
    </location>
</feature>
<evidence type="ECO:0000313" key="4">
    <source>
        <dbReference type="Proteomes" id="UP000766336"/>
    </source>
</evidence>
<comment type="caution">
    <text evidence="3">The sequence shown here is derived from an EMBL/GenBank/DDBJ whole genome shotgun (WGS) entry which is preliminary data.</text>
</comment>
<evidence type="ECO:0000313" key="3">
    <source>
        <dbReference type="EMBL" id="MBS7811986.1"/>
    </source>
</evidence>
<evidence type="ECO:0000259" key="2">
    <source>
        <dbReference type="SMART" id="SM00387"/>
    </source>
</evidence>
<dbReference type="EMBL" id="JAHCDA010000002">
    <property type="protein sequence ID" value="MBS7811986.1"/>
    <property type="molecule type" value="Genomic_DNA"/>
</dbReference>
<dbReference type="SUPFAM" id="SSF55874">
    <property type="entry name" value="ATPase domain of HSP90 chaperone/DNA topoisomerase II/histidine kinase"/>
    <property type="match status" value="1"/>
</dbReference>
<accession>A0ABS5QE92</accession>
<dbReference type="RefSeq" id="WP_213670624.1">
    <property type="nucleotide sequence ID" value="NZ_JAHCDA010000002.1"/>
</dbReference>